<dbReference type="HOGENOM" id="CLU_2058463_0_0_11"/>
<reference evidence="1 2" key="1">
    <citation type="journal article" date="2013" name="Genome Announc.">
        <title>Complete Genome Sequence of Leifsonia xyli subsp. cynodontis Strain DSM46306, a Gram-Positive Bacterial Pathogen of Grasses.</title>
        <authorList>
            <person name="Monteiro-Vitorello C.B."/>
            <person name="Zerillo M.M."/>
            <person name="Van Sluys M.A."/>
            <person name="Camargo L.E."/>
            <person name="Kitajima J.P."/>
        </authorList>
    </citation>
    <scope>NUCLEOTIDE SEQUENCE [LARGE SCALE GENOMIC DNA]</scope>
    <source>
        <strain evidence="1 2">DSM 46306</strain>
    </source>
</reference>
<protein>
    <submittedName>
        <fullName evidence="1">Uncharacterized protein</fullName>
    </submittedName>
</protein>
<dbReference type="STRING" id="1389489.O159_06650"/>
<gene>
    <name evidence="1" type="ORF">O159_06650</name>
</gene>
<dbReference type="Proteomes" id="UP000016743">
    <property type="component" value="Chromosome"/>
</dbReference>
<evidence type="ECO:0000313" key="1">
    <source>
        <dbReference type="EMBL" id="AGW40844.1"/>
    </source>
</evidence>
<sequence>MHDEVDVEAAGTLVDVADGIGAERVAAVPGQGAPPFVPIARAQIAEAAVVEREEQLDALVEAFGAEGGEVVAGEAQAGEVRAEPADRGHNGAIRAVGRTVRDGRSEHSHAAILPDGGRE</sequence>
<organism evidence="1 2">
    <name type="scientific">Leifsonia xyli subsp. cynodontis DSM 46306</name>
    <dbReference type="NCBI Taxonomy" id="1389489"/>
    <lineage>
        <taxon>Bacteria</taxon>
        <taxon>Bacillati</taxon>
        <taxon>Actinomycetota</taxon>
        <taxon>Actinomycetes</taxon>
        <taxon>Micrococcales</taxon>
        <taxon>Microbacteriaceae</taxon>
        <taxon>Leifsonia</taxon>
    </lineage>
</organism>
<proteinExistence type="predicted"/>
<keyword evidence="2" id="KW-1185">Reference proteome</keyword>
<dbReference type="AlphaFoldDB" id="U3P5W0"/>
<name>U3P5W0_LEIXC</name>
<evidence type="ECO:0000313" key="2">
    <source>
        <dbReference type="Proteomes" id="UP000016743"/>
    </source>
</evidence>
<accession>U3P5W0</accession>
<dbReference type="KEGG" id="lxy:O159_06650"/>
<dbReference type="EMBL" id="CP006734">
    <property type="protein sequence ID" value="AGW40844.1"/>
    <property type="molecule type" value="Genomic_DNA"/>
</dbReference>